<dbReference type="EMBL" id="BK057796">
    <property type="protein sequence ID" value="DAE92267.1"/>
    <property type="molecule type" value="Genomic_DNA"/>
</dbReference>
<dbReference type="PANTHER" id="PTHR30153:SF2">
    <property type="entry name" value="REPLICATIVE DNA HELICASE"/>
    <property type="match status" value="1"/>
</dbReference>
<dbReference type="InterPro" id="IPR007694">
    <property type="entry name" value="DNA_helicase_DnaB-like_C"/>
</dbReference>
<evidence type="ECO:0000256" key="10">
    <source>
        <dbReference type="ARBA" id="ARBA00048954"/>
    </source>
</evidence>
<evidence type="ECO:0000256" key="2">
    <source>
        <dbReference type="ARBA" id="ARBA00022705"/>
    </source>
</evidence>
<keyword evidence="5 12" id="KW-0347">Helicase</keyword>
<dbReference type="Pfam" id="PF03796">
    <property type="entry name" value="DnaB_C"/>
    <property type="match status" value="1"/>
</dbReference>
<dbReference type="InterPro" id="IPR016136">
    <property type="entry name" value="DNA_helicase_N/primase_C"/>
</dbReference>
<dbReference type="EC" id="5.6.2.3" evidence="9"/>
<reference evidence="12" key="1">
    <citation type="journal article" date="2021" name="Proc. Natl. Acad. Sci. U.S.A.">
        <title>A Catalog of Tens of Thousands of Viruses from Human Metagenomes Reveals Hidden Associations with Chronic Diseases.</title>
        <authorList>
            <person name="Tisza M.J."/>
            <person name="Buck C.B."/>
        </authorList>
    </citation>
    <scope>NUCLEOTIDE SEQUENCE</scope>
    <source>
        <strain evidence="12">CtFBb37</strain>
    </source>
</reference>
<dbReference type="InterPro" id="IPR007693">
    <property type="entry name" value="DNA_helicase_DnaB-like_N"/>
</dbReference>
<dbReference type="Gene3D" id="1.10.860.10">
    <property type="entry name" value="DNAb Helicase, Chain A"/>
    <property type="match status" value="1"/>
</dbReference>
<dbReference type="GO" id="GO:0005524">
    <property type="term" value="F:ATP binding"/>
    <property type="evidence" value="ECO:0007669"/>
    <property type="project" value="UniProtKB-KW"/>
</dbReference>
<dbReference type="Gene3D" id="3.40.50.300">
    <property type="entry name" value="P-loop containing nucleotide triphosphate hydrolases"/>
    <property type="match status" value="1"/>
</dbReference>
<evidence type="ECO:0000256" key="4">
    <source>
        <dbReference type="ARBA" id="ARBA00022801"/>
    </source>
</evidence>
<dbReference type="SUPFAM" id="SSF48024">
    <property type="entry name" value="N-terminal domain of DnaB helicase"/>
    <property type="match status" value="1"/>
</dbReference>
<evidence type="ECO:0000259" key="11">
    <source>
        <dbReference type="PROSITE" id="PS51199"/>
    </source>
</evidence>
<organism evidence="12">
    <name type="scientific">Siphoviridae sp. ctFBb37</name>
    <dbReference type="NCBI Taxonomy" id="2827565"/>
    <lineage>
        <taxon>Viruses</taxon>
        <taxon>Duplodnaviria</taxon>
        <taxon>Heunggongvirae</taxon>
        <taxon>Uroviricota</taxon>
        <taxon>Caudoviricetes</taxon>
    </lineage>
</organism>
<dbReference type="Pfam" id="PF00772">
    <property type="entry name" value="DnaB"/>
    <property type="match status" value="1"/>
</dbReference>
<evidence type="ECO:0000256" key="6">
    <source>
        <dbReference type="ARBA" id="ARBA00022840"/>
    </source>
</evidence>
<accession>A0A8S5RSC2</accession>
<evidence type="ECO:0000256" key="8">
    <source>
        <dbReference type="ARBA" id="ARBA00023235"/>
    </source>
</evidence>
<dbReference type="PROSITE" id="PS51199">
    <property type="entry name" value="SF4_HELICASE"/>
    <property type="match status" value="1"/>
</dbReference>
<proteinExistence type="inferred from homology"/>
<keyword evidence="3" id="KW-0547">Nucleotide-binding</keyword>
<keyword evidence="4" id="KW-0378">Hydrolase</keyword>
<evidence type="ECO:0000256" key="5">
    <source>
        <dbReference type="ARBA" id="ARBA00022806"/>
    </source>
</evidence>
<name>A0A8S5RSC2_9CAUD</name>
<dbReference type="GO" id="GO:0043139">
    <property type="term" value="F:5'-3' DNA helicase activity"/>
    <property type="evidence" value="ECO:0007669"/>
    <property type="project" value="UniProtKB-EC"/>
</dbReference>
<dbReference type="InterPro" id="IPR027417">
    <property type="entry name" value="P-loop_NTPase"/>
</dbReference>
<evidence type="ECO:0000256" key="1">
    <source>
        <dbReference type="ARBA" id="ARBA00008428"/>
    </source>
</evidence>
<sequence length="421" mass="45827">MDAFLCEYSTIGALLIDPEAYPEAAELRPDDFLHPAFAAVFRAIQRRNDAGEPADAATVRDEAARECEGVTNDLLIQCMEVVSSSAVLPEYVQGVKDASLGRRLRDLGEELRDANIAPQEALQRVSETVGELTTLASSTKRVVSLAEAITGLKTHVDEGYTAKERPFCRTWLKNYDKMLGGGYINGGMHIIAARPAVGKSAVAMQIALSAAQNGVKVLYISLEMDPEDCAARITANAAGMSSRKLIFGAALPEDEYSKFAQGAAECSDLPLLFNKRPNMDMGDVTALAYKERPGLIILDHLGLMEPESKRMTLYEATTRNSRALKMLAMRLKIPVVVLCQLNRAAASDRGGSFRATMANLRESGAIEQDADTVTLLHRPPTESDGNPWDPVMLQLYLDKNRRGPTGMVEATFFPATGRIVD</sequence>
<keyword evidence="7" id="KW-0238">DNA-binding</keyword>
<protein>
    <recommendedName>
        <fullName evidence="9">DNA 5'-3' helicase</fullName>
        <ecNumber evidence="9">5.6.2.3</ecNumber>
    </recommendedName>
</protein>
<dbReference type="GO" id="GO:0006260">
    <property type="term" value="P:DNA replication"/>
    <property type="evidence" value="ECO:0007669"/>
    <property type="project" value="UniProtKB-KW"/>
</dbReference>
<dbReference type="PANTHER" id="PTHR30153">
    <property type="entry name" value="REPLICATIVE DNA HELICASE DNAB"/>
    <property type="match status" value="1"/>
</dbReference>
<dbReference type="GO" id="GO:0016787">
    <property type="term" value="F:hydrolase activity"/>
    <property type="evidence" value="ECO:0007669"/>
    <property type="project" value="UniProtKB-KW"/>
</dbReference>
<keyword evidence="8" id="KW-0413">Isomerase</keyword>
<evidence type="ECO:0000313" key="12">
    <source>
        <dbReference type="EMBL" id="DAE92267.1"/>
    </source>
</evidence>
<dbReference type="InterPro" id="IPR036185">
    <property type="entry name" value="DNA_heli_DnaB-like_N_sf"/>
</dbReference>
<feature type="domain" description="SF4 helicase" evidence="11">
    <location>
        <begin position="161"/>
        <end position="421"/>
    </location>
</feature>
<comment type="catalytic activity">
    <reaction evidence="10">
        <text>ATP + H2O = ADP + phosphate + H(+)</text>
        <dbReference type="Rhea" id="RHEA:13065"/>
        <dbReference type="ChEBI" id="CHEBI:15377"/>
        <dbReference type="ChEBI" id="CHEBI:15378"/>
        <dbReference type="ChEBI" id="CHEBI:30616"/>
        <dbReference type="ChEBI" id="CHEBI:43474"/>
        <dbReference type="ChEBI" id="CHEBI:456216"/>
        <dbReference type="EC" id="5.6.2.3"/>
    </reaction>
</comment>
<dbReference type="GO" id="GO:0003677">
    <property type="term" value="F:DNA binding"/>
    <property type="evidence" value="ECO:0007669"/>
    <property type="project" value="UniProtKB-KW"/>
</dbReference>
<keyword evidence="2" id="KW-0235">DNA replication</keyword>
<dbReference type="SUPFAM" id="SSF52540">
    <property type="entry name" value="P-loop containing nucleoside triphosphate hydrolases"/>
    <property type="match status" value="1"/>
</dbReference>
<evidence type="ECO:0000256" key="3">
    <source>
        <dbReference type="ARBA" id="ARBA00022741"/>
    </source>
</evidence>
<evidence type="ECO:0000256" key="9">
    <source>
        <dbReference type="ARBA" id="ARBA00044969"/>
    </source>
</evidence>
<evidence type="ECO:0000256" key="7">
    <source>
        <dbReference type="ARBA" id="ARBA00023125"/>
    </source>
</evidence>
<keyword evidence="6" id="KW-0067">ATP-binding</keyword>
<comment type="similarity">
    <text evidence="1">Belongs to the helicase family. DnaB subfamily.</text>
</comment>